<sequence>MLTSRCSRYSAEPEQWGKLLIPIVSRFSVSFYLLKSQETKDFWLRACHSAKRDDSGDVESLSGWLTAFCFWDKYGKRICGMNLKDSGFPYSTPYSDRKPLTLDDNEYPMISPGKIPISTLDVPVYVDDYITGLEHQTTMVAGLVGMSATTVGMTQTSVQPHCGW</sequence>
<dbReference type="STRING" id="576137.A0A1L7XWS6"/>
<proteinExistence type="predicted"/>
<dbReference type="PANTHER" id="PTHR31252">
    <property type="entry name" value="DUF4419 DOMAIN-CONTAINING PROTEIN"/>
    <property type="match status" value="1"/>
</dbReference>
<organism evidence="1 2">
    <name type="scientific">Phialocephala subalpina</name>
    <dbReference type="NCBI Taxonomy" id="576137"/>
    <lineage>
        <taxon>Eukaryota</taxon>
        <taxon>Fungi</taxon>
        <taxon>Dikarya</taxon>
        <taxon>Ascomycota</taxon>
        <taxon>Pezizomycotina</taxon>
        <taxon>Leotiomycetes</taxon>
        <taxon>Helotiales</taxon>
        <taxon>Mollisiaceae</taxon>
        <taxon>Phialocephala</taxon>
        <taxon>Phialocephala fortinii species complex</taxon>
    </lineage>
</organism>
<dbReference type="AlphaFoldDB" id="A0A1L7XWS6"/>
<protein>
    <submittedName>
        <fullName evidence="1">Uncharacterized protein</fullName>
    </submittedName>
</protein>
<name>A0A1L7XWS6_9HELO</name>
<gene>
    <name evidence="1" type="ORF">PAC_19325</name>
</gene>
<evidence type="ECO:0000313" key="1">
    <source>
        <dbReference type="EMBL" id="CZR69425.1"/>
    </source>
</evidence>
<evidence type="ECO:0000313" key="2">
    <source>
        <dbReference type="Proteomes" id="UP000184330"/>
    </source>
</evidence>
<dbReference type="Proteomes" id="UP000184330">
    <property type="component" value="Unassembled WGS sequence"/>
</dbReference>
<keyword evidence="2" id="KW-1185">Reference proteome</keyword>
<dbReference type="Pfam" id="PF14388">
    <property type="entry name" value="DUF4419"/>
    <property type="match status" value="1"/>
</dbReference>
<dbReference type="PANTHER" id="PTHR31252:SF11">
    <property type="entry name" value="DUF4419 DOMAIN-CONTAINING PROTEIN"/>
    <property type="match status" value="1"/>
</dbReference>
<dbReference type="InterPro" id="IPR025533">
    <property type="entry name" value="DUF4419"/>
</dbReference>
<accession>A0A1L7XWS6</accession>
<dbReference type="OrthoDB" id="9978173at2759"/>
<dbReference type="EMBL" id="FJOG01000070">
    <property type="protein sequence ID" value="CZR69425.1"/>
    <property type="molecule type" value="Genomic_DNA"/>
</dbReference>
<reference evidence="1 2" key="1">
    <citation type="submission" date="2016-03" db="EMBL/GenBank/DDBJ databases">
        <authorList>
            <person name="Ploux O."/>
        </authorList>
    </citation>
    <scope>NUCLEOTIDE SEQUENCE [LARGE SCALE GENOMIC DNA]</scope>
    <source>
        <strain evidence="1 2">UAMH 11012</strain>
    </source>
</reference>